<dbReference type="InterPro" id="IPR047575">
    <property type="entry name" value="Sm"/>
</dbReference>
<dbReference type="SUPFAM" id="SSF50182">
    <property type="entry name" value="Sm-like ribonucleoproteins"/>
    <property type="match status" value="1"/>
</dbReference>
<dbReference type="SMART" id="SM01199">
    <property type="entry name" value="FDF"/>
    <property type="match status" value="1"/>
</dbReference>
<dbReference type="Pfam" id="PF12701">
    <property type="entry name" value="LSM14"/>
    <property type="match status" value="1"/>
</dbReference>
<dbReference type="PROSITE" id="PS52002">
    <property type="entry name" value="SM"/>
    <property type="match status" value="1"/>
</dbReference>
<dbReference type="Gene3D" id="2.30.30.100">
    <property type="match status" value="1"/>
</dbReference>
<gene>
    <name evidence="3" type="ORF">GAYE_SCF19G4001</name>
</gene>
<dbReference type="InterPro" id="IPR019050">
    <property type="entry name" value="FDF_dom"/>
</dbReference>
<dbReference type="PANTHER" id="PTHR13586:SF0">
    <property type="entry name" value="TRAILER HITCH, ISOFORM H"/>
    <property type="match status" value="1"/>
</dbReference>
<dbReference type="GO" id="GO:0033962">
    <property type="term" value="P:P-body assembly"/>
    <property type="evidence" value="ECO:0007669"/>
    <property type="project" value="TreeGrafter"/>
</dbReference>
<evidence type="ECO:0000259" key="2">
    <source>
        <dbReference type="PROSITE" id="PS52002"/>
    </source>
</evidence>
<proteinExistence type="predicted"/>
<dbReference type="EMBL" id="JANCYU010000036">
    <property type="protein sequence ID" value="KAK4526090.1"/>
    <property type="molecule type" value="Genomic_DNA"/>
</dbReference>
<dbReference type="InterPro" id="IPR010920">
    <property type="entry name" value="LSM_dom_sf"/>
</dbReference>
<accession>A0AAV9IF58</accession>
<dbReference type="AlphaFoldDB" id="A0AAV9IF58"/>
<feature type="domain" description="Sm" evidence="2">
    <location>
        <begin position="42"/>
        <end position="125"/>
    </location>
</feature>
<dbReference type="InterPro" id="IPR025609">
    <property type="entry name" value="Lsm14-like_N"/>
</dbReference>
<dbReference type="GO" id="GO:0000932">
    <property type="term" value="C:P-body"/>
    <property type="evidence" value="ECO:0007669"/>
    <property type="project" value="TreeGrafter"/>
</dbReference>
<organism evidence="3 4">
    <name type="scientific">Galdieria yellowstonensis</name>
    <dbReference type="NCBI Taxonomy" id="3028027"/>
    <lineage>
        <taxon>Eukaryota</taxon>
        <taxon>Rhodophyta</taxon>
        <taxon>Bangiophyceae</taxon>
        <taxon>Galdieriales</taxon>
        <taxon>Galdieriaceae</taxon>
        <taxon>Galdieria</taxon>
    </lineage>
</organism>
<dbReference type="SMART" id="SM01271">
    <property type="entry name" value="LSM14"/>
    <property type="match status" value="1"/>
</dbReference>
<feature type="region of interest" description="Disordered" evidence="1">
    <location>
        <begin position="227"/>
        <end position="369"/>
    </location>
</feature>
<dbReference type="GO" id="GO:0003729">
    <property type="term" value="F:mRNA binding"/>
    <property type="evidence" value="ECO:0007669"/>
    <property type="project" value="TreeGrafter"/>
</dbReference>
<protein>
    <recommendedName>
        <fullName evidence="2">Sm domain-containing protein</fullName>
    </recommendedName>
</protein>
<dbReference type="GO" id="GO:0034063">
    <property type="term" value="P:stress granule assembly"/>
    <property type="evidence" value="ECO:0007669"/>
    <property type="project" value="TreeGrafter"/>
</dbReference>
<dbReference type="PANTHER" id="PTHR13586">
    <property type="entry name" value="SCD6 PROTEIN-RELATED"/>
    <property type="match status" value="1"/>
</dbReference>
<reference evidence="3 4" key="1">
    <citation type="submission" date="2022-07" db="EMBL/GenBank/DDBJ databases">
        <title>Genome-wide signatures of adaptation to extreme environments.</title>
        <authorList>
            <person name="Cho C.H."/>
            <person name="Yoon H.S."/>
        </authorList>
    </citation>
    <scope>NUCLEOTIDE SEQUENCE [LARGE SCALE GENOMIC DNA]</scope>
    <source>
        <strain evidence="3 4">108.79 E11</strain>
    </source>
</reference>
<keyword evidence="4" id="KW-1185">Reference proteome</keyword>
<evidence type="ECO:0000313" key="3">
    <source>
        <dbReference type="EMBL" id="KAK4526090.1"/>
    </source>
</evidence>
<evidence type="ECO:0000313" key="4">
    <source>
        <dbReference type="Proteomes" id="UP001300502"/>
    </source>
</evidence>
<name>A0AAV9IF58_9RHOD</name>
<dbReference type="Proteomes" id="UP001300502">
    <property type="component" value="Unassembled WGS sequence"/>
</dbReference>
<sequence length="496" mass="55388">MDQVPHFELNNSRYDSYVQQNRPIGTGLSPRNTQAPQWAPTSSQTLAAPYIGARVSLISNSEIRYEGTLVDIDTKESTLSLQNVRTLGTEGRPRNGPQIPPSPELYDYIVFRGSDIKDLQVLEQPLRQNLFQQYHRSFDDPAILSGGSSYTPFGGVSYGGTLYDSHAIGGTTFGSNQGIPSMMPQQGFHTQPQQQYPGVFSPFQQGPWGLVPTETTQDSLETDRKLNVPFERQTQGSIPLGSQPLERNETEPSKAPTPGVGGASRPRGWGPPPTKDLDPRLVKESANTESAELLKTSERQESISKDLANSKITNSGKSVANGVDSSERSYVRNQQRRNYDRGTDRSRGRPYYRASRGGRGRSRSQNSVTRDVQVEEFDVVAMNEKFEKVHLEEKSKVEQQVAGTERKYDKQVSFFDRLSSSTTEPKEEDGRFKSAEMRKLDVETFGRDSLSQRGGRGFGYSAHRYGGRNRSQYYDNNSGTSRPHNSGRVYRIRGST</sequence>
<feature type="compositionally biased region" description="Polar residues" evidence="1">
    <location>
        <begin position="469"/>
        <end position="484"/>
    </location>
</feature>
<evidence type="ECO:0000256" key="1">
    <source>
        <dbReference type="SAM" id="MobiDB-lite"/>
    </source>
</evidence>
<comment type="caution">
    <text evidence="3">The sequence shown here is derived from an EMBL/GenBank/DDBJ whole genome shotgun (WGS) entry which is preliminary data.</text>
</comment>
<feature type="region of interest" description="Disordered" evidence="1">
    <location>
        <begin position="446"/>
        <end position="496"/>
    </location>
</feature>
<feature type="compositionally biased region" description="Basic and acidic residues" evidence="1">
    <location>
        <begin position="337"/>
        <end position="347"/>
    </location>
</feature>
<dbReference type="CDD" id="cd01736">
    <property type="entry name" value="LSm14_N"/>
    <property type="match status" value="1"/>
</dbReference>
<feature type="compositionally biased region" description="Basic and acidic residues" evidence="1">
    <location>
        <begin position="295"/>
        <end position="304"/>
    </location>
</feature>